<name>A0A0F9LH92_9ZZZZ</name>
<gene>
    <name evidence="1" type="ORF">LCGC14_1509200</name>
</gene>
<sequence length="58" mass="6850">MKLYIAGNFPQMKDPELELECAKLVIEQTGEYNRLVSFWFEEDVERVIEVKKEVENNG</sequence>
<dbReference type="AlphaFoldDB" id="A0A0F9LH92"/>
<comment type="caution">
    <text evidence="1">The sequence shown here is derived from an EMBL/GenBank/DDBJ whole genome shotgun (WGS) entry which is preliminary data.</text>
</comment>
<accession>A0A0F9LH92</accession>
<proteinExistence type="predicted"/>
<organism evidence="1">
    <name type="scientific">marine sediment metagenome</name>
    <dbReference type="NCBI Taxonomy" id="412755"/>
    <lineage>
        <taxon>unclassified sequences</taxon>
        <taxon>metagenomes</taxon>
        <taxon>ecological metagenomes</taxon>
    </lineage>
</organism>
<protein>
    <submittedName>
        <fullName evidence="1">Uncharacterized protein</fullName>
    </submittedName>
</protein>
<dbReference type="EMBL" id="LAZR01011058">
    <property type="protein sequence ID" value="KKM63660.1"/>
    <property type="molecule type" value="Genomic_DNA"/>
</dbReference>
<evidence type="ECO:0000313" key="1">
    <source>
        <dbReference type="EMBL" id="KKM63660.1"/>
    </source>
</evidence>
<reference evidence="1" key="1">
    <citation type="journal article" date="2015" name="Nature">
        <title>Complex archaea that bridge the gap between prokaryotes and eukaryotes.</title>
        <authorList>
            <person name="Spang A."/>
            <person name="Saw J.H."/>
            <person name="Jorgensen S.L."/>
            <person name="Zaremba-Niedzwiedzka K."/>
            <person name="Martijn J."/>
            <person name="Lind A.E."/>
            <person name="van Eijk R."/>
            <person name="Schleper C."/>
            <person name="Guy L."/>
            <person name="Ettema T.J."/>
        </authorList>
    </citation>
    <scope>NUCLEOTIDE SEQUENCE</scope>
</reference>